<organism evidence="1 2">
    <name type="scientific">Acidovorax phage ACP17</name>
    <dbReference type="NCBI Taxonomy" id="2010329"/>
    <lineage>
        <taxon>Viruses</taxon>
        <taxon>Duplodnaviria</taxon>
        <taxon>Heunggongvirae</taxon>
        <taxon>Uroviricota</taxon>
        <taxon>Caudoviricetes</taxon>
        <taxon>Busanvirus</taxon>
        <taxon>Busanvirus ACP17</taxon>
    </lineage>
</organism>
<dbReference type="EMBL" id="KY979132">
    <property type="protein sequence ID" value="ASD50449.1"/>
    <property type="molecule type" value="Genomic_DNA"/>
</dbReference>
<reference evidence="1 2" key="1">
    <citation type="submission" date="2017-08" db="EMBL/GenBank/DDBJ databases">
        <title>Characterization and complete genome sequence of novel bacteriophage infecting the causal agent of bacterial fruit blotch, Acidovorax citrulli.</title>
        <authorList>
            <person name="Midani A.R."/>
            <person name="Park S.-H."/>
            <person name="Choi T.-J."/>
        </authorList>
    </citation>
    <scope>NUCLEOTIDE SEQUENCE [LARGE SCALE GENOMIC DNA]</scope>
</reference>
<proteinExistence type="predicted"/>
<dbReference type="KEGG" id="vg:40085852"/>
<protein>
    <submittedName>
        <fullName evidence="1">Uncharacterized protein</fullName>
    </submittedName>
</protein>
<sequence length="118" mass="13607">MKHYTLTLITPVRHDTIPDFVPVVKELRNLTGWTLEKSVYFLRGERARVVTHQCVNLAIPEGSRLRDIIRVEEGSIGKGFAALSLYELTRFFDRLEQAGLNHDMGKHIAQLQEFFNQP</sequence>
<keyword evidence="2" id="KW-1185">Reference proteome</keyword>
<dbReference type="GeneID" id="40085852"/>
<dbReference type="RefSeq" id="YP_009609767.1">
    <property type="nucleotide sequence ID" value="NC_041997.1"/>
</dbReference>
<evidence type="ECO:0000313" key="1">
    <source>
        <dbReference type="EMBL" id="ASD50449.1"/>
    </source>
</evidence>
<name>A0A218M323_9CAUD</name>
<accession>A0A218M323</accession>
<dbReference type="Proteomes" id="UP000224101">
    <property type="component" value="Segment"/>
</dbReference>
<evidence type="ECO:0000313" key="2">
    <source>
        <dbReference type="Proteomes" id="UP000224101"/>
    </source>
</evidence>